<comment type="caution">
    <text evidence="9">The sequence shown here is derived from an EMBL/GenBank/DDBJ whole genome shotgun (WGS) entry which is preliminary data.</text>
</comment>
<dbReference type="GO" id="GO:0000287">
    <property type="term" value="F:magnesium ion binding"/>
    <property type="evidence" value="ECO:0007669"/>
    <property type="project" value="InterPro"/>
</dbReference>
<comment type="similarity">
    <text evidence="7">Belongs to the PurK/PurT family.</text>
</comment>
<evidence type="ECO:0000256" key="6">
    <source>
        <dbReference type="ARBA" id="ARBA00022842"/>
    </source>
</evidence>
<dbReference type="SUPFAM" id="SSF52440">
    <property type="entry name" value="PreATP-grasp domain"/>
    <property type="match status" value="1"/>
</dbReference>
<keyword evidence="6 7" id="KW-0460">Magnesium</keyword>
<comment type="pathway">
    <text evidence="7">Purine metabolism; IMP biosynthesis via de novo pathway; N(2)-formyl-N(1)-(5-phospho-D-ribosyl)glycinamide from N(1)-(5-phospho-D-ribosyl)glycinamide (formate route): step 1/1.</text>
</comment>
<dbReference type="InterPro" id="IPR013815">
    <property type="entry name" value="ATP_grasp_subdomain_1"/>
</dbReference>
<dbReference type="Proteomes" id="UP000575397">
    <property type="component" value="Unassembled WGS sequence"/>
</dbReference>
<dbReference type="AlphaFoldDB" id="A0A7Y0UVA1"/>
<organism evidence="9 10">
    <name type="scientific">Mobiluncus mulieris</name>
    <dbReference type="NCBI Taxonomy" id="2052"/>
    <lineage>
        <taxon>Bacteria</taxon>
        <taxon>Bacillati</taxon>
        <taxon>Actinomycetota</taxon>
        <taxon>Actinomycetes</taxon>
        <taxon>Actinomycetales</taxon>
        <taxon>Actinomycetaceae</taxon>
        <taxon>Mobiluncus</taxon>
    </lineage>
</organism>
<dbReference type="Gene3D" id="3.30.470.20">
    <property type="entry name" value="ATP-grasp fold, B domain"/>
    <property type="match status" value="1"/>
</dbReference>
<dbReference type="GO" id="GO:0005829">
    <property type="term" value="C:cytosol"/>
    <property type="evidence" value="ECO:0007669"/>
    <property type="project" value="TreeGrafter"/>
</dbReference>
<feature type="binding site" evidence="7">
    <location>
        <begin position="157"/>
        <end position="162"/>
    </location>
    <ligand>
        <name>ATP</name>
        <dbReference type="ChEBI" id="CHEBI:30616"/>
    </ligand>
</feature>
<dbReference type="Pfam" id="PF22660">
    <property type="entry name" value="RS_preATP-grasp-like"/>
    <property type="match status" value="1"/>
</dbReference>
<dbReference type="HAMAP" id="MF_01643">
    <property type="entry name" value="PurT"/>
    <property type="match status" value="1"/>
</dbReference>
<dbReference type="UniPathway" id="UPA00074">
    <property type="reaction ID" value="UER00127"/>
</dbReference>
<evidence type="ECO:0000256" key="4">
    <source>
        <dbReference type="ARBA" id="ARBA00022755"/>
    </source>
</evidence>
<feature type="binding site" evidence="7">
    <location>
        <position position="200"/>
    </location>
    <ligand>
        <name>ATP</name>
        <dbReference type="ChEBI" id="CHEBI:30616"/>
    </ligand>
</feature>
<evidence type="ECO:0000256" key="5">
    <source>
        <dbReference type="ARBA" id="ARBA00022840"/>
    </source>
</evidence>
<dbReference type="SUPFAM" id="SSF56059">
    <property type="entry name" value="Glutathione synthetase ATP-binding domain-like"/>
    <property type="match status" value="1"/>
</dbReference>
<dbReference type="InterPro" id="IPR048740">
    <property type="entry name" value="PurT_C"/>
</dbReference>
<feature type="binding site" evidence="7">
    <location>
        <position position="152"/>
    </location>
    <ligand>
        <name>ATP</name>
        <dbReference type="ChEBI" id="CHEBI:30616"/>
    </ligand>
</feature>
<feature type="domain" description="ATP-grasp" evidence="8">
    <location>
        <begin position="116"/>
        <end position="328"/>
    </location>
</feature>
<dbReference type="GO" id="GO:0043815">
    <property type="term" value="F:phosphoribosylglycinamide formyltransferase 2 activity"/>
    <property type="evidence" value="ECO:0007669"/>
    <property type="project" value="UniProtKB-UniRule"/>
</dbReference>
<dbReference type="PROSITE" id="PS50975">
    <property type="entry name" value="ATP_GRASP"/>
    <property type="match status" value="1"/>
</dbReference>
<dbReference type="GO" id="GO:0006189">
    <property type="term" value="P:'de novo' IMP biosynthetic process"/>
    <property type="evidence" value="ECO:0007669"/>
    <property type="project" value="UniProtKB-UniRule"/>
</dbReference>
<evidence type="ECO:0000313" key="10">
    <source>
        <dbReference type="Proteomes" id="UP000575397"/>
    </source>
</evidence>
<dbReference type="PANTHER" id="PTHR43055">
    <property type="entry name" value="FORMATE-DEPENDENT PHOSPHORIBOSYLGLYCINAMIDE FORMYLTRANSFERASE"/>
    <property type="match status" value="1"/>
</dbReference>
<dbReference type="Pfam" id="PF21244">
    <property type="entry name" value="PurT_C"/>
    <property type="match status" value="1"/>
</dbReference>
<dbReference type="SUPFAM" id="SSF51246">
    <property type="entry name" value="Rudiment single hybrid motif"/>
    <property type="match status" value="1"/>
</dbReference>
<dbReference type="EC" id="6.3.1.21" evidence="7"/>
<comment type="subunit">
    <text evidence="7">Homodimer.</text>
</comment>
<sequence length="449" mass="47168">MSVFPLTLPVKVLLLGSGELGKELTISLQRLGCPVVACDSYVGAPAMQVAPESRVLDMTDATALAALIAEVKPDLVVPEVEKLAPEPLVAAAAAGVRVAPSARVVQLTFDRQGIRRVAAEVAGVPTSPYAFADSYDSLVAGANTVGFPCFVKPTMSSSGHGQSRVTRPEELRGAWEVAFAGARAETGRVIVEGEIAFDYEITLLAVRHLDSANPERVYTSFCAPIGHRQEAGDYAESWQSAAMPPAVLVKAQDIAQKVLDALAAETRQAPHESADAANPMLGLFGVELFVKGEEVFFSELSPRPHDTGMVTMITQAQNEFDLHVRAILGLPVDTRMRPGVAAGASVPIKADRDSSAPRYAGIARALAVANPHTDNAVAADTMDASDASAANPGVESRDFSPADIELRIFGKPEAHLGRRMGVALATGVDTNQARVSAREVASQIAVSGS</sequence>
<keyword evidence="4 7" id="KW-0658">Purine biosynthesis</keyword>
<keyword evidence="1 7" id="KW-0436">Ligase</keyword>
<name>A0A7Y0UVA1_9ACTO</name>
<feature type="binding site" evidence="7">
    <location>
        <position position="306"/>
    </location>
    <ligand>
        <name>N(1)-(5-phospho-beta-D-ribosyl)glycinamide</name>
        <dbReference type="ChEBI" id="CHEBI:143788"/>
    </ligand>
</feature>
<protein>
    <recommendedName>
        <fullName evidence="7">Formate-dependent phosphoribosylglycinamide formyltransferase</fullName>
        <ecNumber evidence="7">6.3.1.21</ecNumber>
    </recommendedName>
    <alternativeName>
        <fullName evidence="7">5'-phosphoribosylglycinamide transformylase 2</fullName>
    </alternativeName>
    <alternativeName>
        <fullName evidence="7">Formate-dependent GAR transformylase</fullName>
    </alternativeName>
    <alternativeName>
        <fullName evidence="7">GAR transformylase 2</fullName>
        <shortName evidence="7">GART 2</shortName>
    </alternativeName>
    <alternativeName>
        <fullName evidence="7">Non-folate glycinamide ribonucleotide transformylase</fullName>
    </alternativeName>
    <alternativeName>
        <fullName evidence="7">Phosphoribosylglycinamide formyltransferase 2</fullName>
    </alternativeName>
</protein>
<dbReference type="EMBL" id="JABCUS010000031">
    <property type="protein sequence ID" value="NMX04327.1"/>
    <property type="molecule type" value="Genomic_DNA"/>
</dbReference>
<keyword evidence="5 7" id="KW-0067">ATP-binding</keyword>
<evidence type="ECO:0000256" key="3">
    <source>
        <dbReference type="ARBA" id="ARBA00022741"/>
    </source>
</evidence>
<dbReference type="Gene3D" id="3.40.50.20">
    <property type="match status" value="1"/>
</dbReference>
<dbReference type="Pfam" id="PF02222">
    <property type="entry name" value="ATP-grasp"/>
    <property type="match status" value="1"/>
</dbReference>
<evidence type="ECO:0000256" key="2">
    <source>
        <dbReference type="ARBA" id="ARBA00022723"/>
    </source>
</evidence>
<feature type="binding site" evidence="7">
    <location>
        <begin position="19"/>
        <end position="20"/>
    </location>
    <ligand>
        <name>N(1)-(5-phospho-beta-D-ribosyl)glycinamide</name>
        <dbReference type="ChEBI" id="CHEBI:143788"/>
    </ligand>
</feature>
<keyword evidence="3 7" id="KW-0547">Nucleotide-binding</keyword>
<dbReference type="InterPro" id="IPR005862">
    <property type="entry name" value="PurT"/>
</dbReference>
<keyword evidence="9" id="KW-0808">Transferase</keyword>
<accession>A0A7Y0UVA1</accession>
<dbReference type="Gene3D" id="3.30.1490.20">
    <property type="entry name" value="ATP-grasp fold, A domain"/>
    <property type="match status" value="1"/>
</dbReference>
<dbReference type="NCBIfam" id="NF006766">
    <property type="entry name" value="PRK09288.1"/>
    <property type="match status" value="1"/>
</dbReference>
<feature type="binding site" evidence="7">
    <location>
        <position position="299"/>
    </location>
    <ligand>
        <name>Mg(2+)</name>
        <dbReference type="ChEBI" id="CHEBI:18420"/>
    </ligand>
</feature>
<dbReference type="PANTHER" id="PTHR43055:SF1">
    <property type="entry name" value="FORMATE-DEPENDENT PHOSPHORIBOSYLGLYCINAMIDE FORMYLTRANSFERASE"/>
    <property type="match status" value="1"/>
</dbReference>
<dbReference type="InterPro" id="IPR003135">
    <property type="entry name" value="ATP-grasp_carboxylate-amine"/>
</dbReference>
<dbReference type="InterPro" id="IPR016185">
    <property type="entry name" value="PreATP-grasp_dom_sf"/>
</dbReference>
<reference evidence="9 10" key="1">
    <citation type="submission" date="2020-04" db="EMBL/GenBank/DDBJ databases">
        <title>Antimicrobial susceptibility and clonality of vaginal-derived multi-drug resistant Mobiluncus isolates in China.</title>
        <authorList>
            <person name="Zhang X."/>
        </authorList>
    </citation>
    <scope>NUCLEOTIDE SEQUENCE [LARGE SCALE GENOMIC DNA]</scope>
    <source>
        <strain evidence="9 10">12</strain>
    </source>
</reference>
<dbReference type="GO" id="GO:0004644">
    <property type="term" value="F:phosphoribosylglycinamide formyltransferase activity"/>
    <property type="evidence" value="ECO:0007669"/>
    <property type="project" value="InterPro"/>
</dbReference>
<dbReference type="InterPro" id="IPR054350">
    <property type="entry name" value="PurT/PurK_preATP-grasp"/>
</dbReference>
<keyword evidence="2 7" id="KW-0479">Metal-binding</keyword>
<feature type="binding site" evidence="7">
    <location>
        <position position="111"/>
    </location>
    <ligand>
        <name>ATP</name>
        <dbReference type="ChEBI" id="CHEBI:30616"/>
    </ligand>
</feature>
<dbReference type="RefSeq" id="WP_169763227.1">
    <property type="nucleotide sequence ID" value="NZ_JABCUS010000031.1"/>
</dbReference>
<evidence type="ECO:0000256" key="7">
    <source>
        <dbReference type="HAMAP-Rule" id="MF_01643"/>
    </source>
</evidence>
<comment type="catalytic activity">
    <reaction evidence="7">
        <text>N(1)-(5-phospho-beta-D-ribosyl)glycinamide + formate + ATP = N(2)-formyl-N(1)-(5-phospho-beta-D-ribosyl)glycinamide + ADP + phosphate + H(+)</text>
        <dbReference type="Rhea" id="RHEA:24829"/>
        <dbReference type="ChEBI" id="CHEBI:15378"/>
        <dbReference type="ChEBI" id="CHEBI:15740"/>
        <dbReference type="ChEBI" id="CHEBI:30616"/>
        <dbReference type="ChEBI" id="CHEBI:43474"/>
        <dbReference type="ChEBI" id="CHEBI:143788"/>
        <dbReference type="ChEBI" id="CHEBI:147286"/>
        <dbReference type="ChEBI" id="CHEBI:456216"/>
        <dbReference type="EC" id="6.3.1.21"/>
    </reaction>
</comment>
<proteinExistence type="inferred from homology"/>
<feature type="binding site" evidence="7">
    <location>
        <begin position="418"/>
        <end position="419"/>
    </location>
    <ligand>
        <name>N(1)-(5-phospho-beta-D-ribosyl)glycinamide</name>
        <dbReference type="ChEBI" id="CHEBI:143788"/>
    </ligand>
</feature>
<feature type="binding site" evidence="7">
    <location>
        <position position="411"/>
    </location>
    <ligand>
        <name>N(1)-(5-phospho-beta-D-ribosyl)glycinamide</name>
        <dbReference type="ChEBI" id="CHEBI:143788"/>
    </ligand>
</feature>
<dbReference type="InterPro" id="IPR011054">
    <property type="entry name" value="Rudment_hybrid_motif"/>
</dbReference>
<feature type="binding site" evidence="7">
    <location>
        <position position="287"/>
    </location>
    <ligand>
        <name>Mg(2+)</name>
        <dbReference type="ChEBI" id="CHEBI:18420"/>
    </ligand>
</feature>
<dbReference type="InterPro" id="IPR011761">
    <property type="entry name" value="ATP-grasp"/>
</dbReference>
<evidence type="ECO:0000256" key="1">
    <source>
        <dbReference type="ARBA" id="ARBA00022598"/>
    </source>
</evidence>
<evidence type="ECO:0000259" key="8">
    <source>
        <dbReference type="PROSITE" id="PS50975"/>
    </source>
</evidence>
<feature type="binding site" evidence="7">
    <location>
        <begin position="192"/>
        <end position="195"/>
    </location>
    <ligand>
        <name>ATP</name>
        <dbReference type="ChEBI" id="CHEBI:30616"/>
    </ligand>
</feature>
<feature type="binding site" evidence="7">
    <location>
        <position position="79"/>
    </location>
    <ligand>
        <name>N(1)-(5-phospho-beta-D-ribosyl)glycinamide</name>
        <dbReference type="ChEBI" id="CHEBI:143788"/>
    </ligand>
</feature>
<gene>
    <name evidence="7 9" type="primary">purT</name>
    <name evidence="9" type="ORF">HHJ77_10530</name>
</gene>
<comment type="function">
    <text evidence="7">Involved in the de novo purine biosynthesis. Catalyzes the transfer of formate to 5-phospho-ribosyl-glycinamide (GAR), producing 5-phospho-ribosyl-N-formylglycinamide (FGAR). Formate is provided by PurU via hydrolysis of 10-formyl-tetrahydrofolate.</text>
</comment>
<dbReference type="GO" id="GO:0005524">
    <property type="term" value="F:ATP binding"/>
    <property type="evidence" value="ECO:0007669"/>
    <property type="project" value="UniProtKB-UniRule"/>
</dbReference>
<evidence type="ECO:0000313" key="9">
    <source>
        <dbReference type="EMBL" id="NMX04327.1"/>
    </source>
</evidence>